<dbReference type="EMBL" id="FMWL01000018">
    <property type="protein sequence ID" value="SCZ81341.1"/>
    <property type="molecule type" value="Genomic_DNA"/>
</dbReference>
<dbReference type="Pfam" id="PF13380">
    <property type="entry name" value="CoA_binding_2"/>
    <property type="match status" value="1"/>
</dbReference>
<name>A0A1G5S6H4_9FIRM</name>
<evidence type="ECO:0000313" key="2">
    <source>
        <dbReference type="EMBL" id="SCZ81341.1"/>
    </source>
</evidence>
<dbReference type="Gene3D" id="3.40.50.720">
    <property type="entry name" value="NAD(P)-binding Rossmann-like Domain"/>
    <property type="match status" value="1"/>
</dbReference>
<sequence>MQERIRQMLAEQTWAVVGATQNEDKFGYKILMRLRSGGYETYAVNPTYKEIEGAPCYENLKALPVVPACIDMVVPPKRAYPFIDEAADLGIKYIWFQPGTFDDDVIQYAEKKGLLPVYHHCVLVDLGKIGK</sequence>
<dbReference type="STRING" id="1120920.SAMN03080599_02738"/>
<accession>A0A1G5S6H4</accession>
<dbReference type="AlphaFoldDB" id="A0A1G5S6H4"/>
<gene>
    <name evidence="2" type="ORF">SAMN03080599_02738</name>
</gene>
<reference evidence="2 3" key="1">
    <citation type="submission" date="2016-10" db="EMBL/GenBank/DDBJ databases">
        <authorList>
            <person name="de Groot N.N."/>
        </authorList>
    </citation>
    <scope>NUCLEOTIDE SEQUENCE [LARGE SCALE GENOMIC DNA]</scope>
    <source>
        <strain evidence="2 3">DSM 2784</strain>
    </source>
</reference>
<dbReference type="SMART" id="SM00881">
    <property type="entry name" value="CoA_binding"/>
    <property type="match status" value="1"/>
</dbReference>
<dbReference type="InterPro" id="IPR036291">
    <property type="entry name" value="NAD(P)-bd_dom_sf"/>
</dbReference>
<proteinExistence type="predicted"/>
<dbReference type="SUPFAM" id="SSF51735">
    <property type="entry name" value="NAD(P)-binding Rossmann-fold domains"/>
    <property type="match status" value="1"/>
</dbReference>
<dbReference type="OrthoDB" id="9804695at2"/>
<dbReference type="Proteomes" id="UP000199208">
    <property type="component" value="Unassembled WGS sequence"/>
</dbReference>
<protein>
    <recommendedName>
        <fullName evidence="1">CoA-binding domain-containing protein</fullName>
    </recommendedName>
</protein>
<keyword evidence="3" id="KW-1185">Reference proteome</keyword>
<evidence type="ECO:0000259" key="1">
    <source>
        <dbReference type="SMART" id="SM00881"/>
    </source>
</evidence>
<dbReference type="PANTHER" id="PTHR33303">
    <property type="entry name" value="CYTOPLASMIC PROTEIN-RELATED"/>
    <property type="match status" value="1"/>
</dbReference>
<evidence type="ECO:0000313" key="3">
    <source>
        <dbReference type="Proteomes" id="UP000199208"/>
    </source>
</evidence>
<organism evidence="2 3">
    <name type="scientific">Acidaminobacter hydrogenoformans DSM 2784</name>
    <dbReference type="NCBI Taxonomy" id="1120920"/>
    <lineage>
        <taxon>Bacteria</taxon>
        <taxon>Bacillati</taxon>
        <taxon>Bacillota</taxon>
        <taxon>Clostridia</taxon>
        <taxon>Peptostreptococcales</taxon>
        <taxon>Acidaminobacteraceae</taxon>
        <taxon>Acidaminobacter</taxon>
    </lineage>
</organism>
<dbReference type="PANTHER" id="PTHR33303:SF2">
    <property type="entry name" value="COA-BINDING DOMAIN-CONTAINING PROTEIN"/>
    <property type="match status" value="1"/>
</dbReference>
<dbReference type="InterPro" id="IPR003781">
    <property type="entry name" value="CoA-bd"/>
</dbReference>
<feature type="domain" description="CoA-binding" evidence="1">
    <location>
        <begin position="8"/>
        <end position="100"/>
    </location>
</feature>
<dbReference type="RefSeq" id="WP_092592430.1">
    <property type="nucleotide sequence ID" value="NZ_FMWL01000018.1"/>
</dbReference>